<comment type="catalytic activity">
    <reaction evidence="1">
        <text>Hydrolysis of (1-&gt;3)-beta-D-glucosidic linkages in (1-&gt;3)-beta-D-glucans.</text>
        <dbReference type="EC" id="3.2.1.39"/>
    </reaction>
</comment>
<dbReference type="InterPro" id="IPR000490">
    <property type="entry name" value="Glyco_hydro_17"/>
</dbReference>
<evidence type="ECO:0000313" key="9">
    <source>
        <dbReference type="EMBL" id="AIR93905.1"/>
    </source>
</evidence>
<reference evidence="9" key="1">
    <citation type="submission" date="2014-06" db="EMBL/GenBank/DDBJ databases">
        <title>Identification of stress proteins in chickpea.</title>
        <authorList>
            <person name="Sharma R."/>
            <person name="Suresh C.G."/>
        </authorList>
    </citation>
    <scope>NUCLEOTIDE SEQUENCE</scope>
    <source>
        <strain evidence="9">Gluc15</strain>
    </source>
</reference>
<keyword evidence="4" id="KW-0378">Hydrolase</keyword>
<dbReference type="EMBL" id="KM052185">
    <property type="protein sequence ID" value="AIR93905.1"/>
    <property type="molecule type" value="Genomic_DNA"/>
</dbReference>
<dbReference type="InterPro" id="IPR044965">
    <property type="entry name" value="Glyco_hydro_17_plant"/>
</dbReference>
<evidence type="ECO:0000256" key="4">
    <source>
        <dbReference type="ARBA" id="ARBA00022801"/>
    </source>
</evidence>
<dbReference type="InterPro" id="IPR017853">
    <property type="entry name" value="GH"/>
</dbReference>
<evidence type="ECO:0000256" key="8">
    <source>
        <dbReference type="RuleBase" id="RU004335"/>
    </source>
</evidence>
<comment type="similarity">
    <text evidence="2 8">Belongs to the glycosyl hydrolase 17 family.</text>
</comment>
<protein>
    <recommendedName>
        <fullName evidence="3">glucan endo-1,3-beta-D-glucosidase</fullName>
        <ecNumber evidence="3">3.2.1.39</ecNumber>
    </recommendedName>
    <alternativeName>
        <fullName evidence="6">(1-&gt;3)-beta-glucan endohydrolase</fullName>
    </alternativeName>
    <alternativeName>
        <fullName evidence="7">Beta-1,3-endoglucanase</fullName>
    </alternativeName>
</protein>
<sequence length="120" mass="13326">MGLYVEGLGVNWGTQATHQLPPETVVHMLKDNGIKKKVKLFDADDTTMSALAGSGIEVMVAIPNNQLAVMNDYKRAQQWVKKNAEAYLWELPLTKSWDDDDRANGLGDLPQQNTLKTLLS</sequence>
<dbReference type="Pfam" id="PF00332">
    <property type="entry name" value="Glyco_hydro_17"/>
    <property type="match status" value="1"/>
</dbReference>
<dbReference type="GO" id="GO:0005975">
    <property type="term" value="P:carbohydrate metabolic process"/>
    <property type="evidence" value="ECO:0007669"/>
    <property type="project" value="InterPro"/>
</dbReference>
<evidence type="ECO:0000256" key="6">
    <source>
        <dbReference type="ARBA" id="ARBA00033335"/>
    </source>
</evidence>
<evidence type="ECO:0000256" key="2">
    <source>
        <dbReference type="ARBA" id="ARBA00008773"/>
    </source>
</evidence>
<dbReference type="EC" id="3.2.1.39" evidence="3"/>
<evidence type="ECO:0000256" key="3">
    <source>
        <dbReference type="ARBA" id="ARBA00012780"/>
    </source>
</evidence>
<dbReference type="SUPFAM" id="SSF51445">
    <property type="entry name" value="(Trans)glycosidases"/>
    <property type="match status" value="1"/>
</dbReference>
<accession>A0A089WUG7</accession>
<dbReference type="PANTHER" id="PTHR32227">
    <property type="entry name" value="GLUCAN ENDO-1,3-BETA-GLUCOSIDASE BG1-RELATED-RELATED"/>
    <property type="match status" value="1"/>
</dbReference>
<keyword evidence="5" id="KW-0326">Glycosidase</keyword>
<dbReference type="GO" id="GO:0042973">
    <property type="term" value="F:glucan endo-1,3-beta-D-glucosidase activity"/>
    <property type="evidence" value="ECO:0007669"/>
    <property type="project" value="UniProtKB-EC"/>
</dbReference>
<name>A0A089WUG7_CICAR</name>
<evidence type="ECO:0000256" key="5">
    <source>
        <dbReference type="ARBA" id="ARBA00023295"/>
    </source>
</evidence>
<proteinExistence type="inferred from homology"/>
<evidence type="ECO:0000256" key="7">
    <source>
        <dbReference type="ARBA" id="ARBA00033417"/>
    </source>
</evidence>
<organism evidence="9">
    <name type="scientific">Cicer arietinum</name>
    <name type="common">Chickpea</name>
    <name type="synonym">Garbanzo</name>
    <dbReference type="NCBI Taxonomy" id="3827"/>
    <lineage>
        <taxon>Eukaryota</taxon>
        <taxon>Viridiplantae</taxon>
        <taxon>Streptophyta</taxon>
        <taxon>Embryophyta</taxon>
        <taxon>Tracheophyta</taxon>
        <taxon>Spermatophyta</taxon>
        <taxon>Magnoliopsida</taxon>
        <taxon>eudicotyledons</taxon>
        <taxon>Gunneridae</taxon>
        <taxon>Pentapetalae</taxon>
        <taxon>rosids</taxon>
        <taxon>fabids</taxon>
        <taxon>Fabales</taxon>
        <taxon>Fabaceae</taxon>
        <taxon>Papilionoideae</taxon>
        <taxon>50 kb inversion clade</taxon>
        <taxon>NPAAA clade</taxon>
        <taxon>Hologalegina</taxon>
        <taxon>IRL clade</taxon>
        <taxon>Cicereae</taxon>
        <taxon>Cicer</taxon>
    </lineage>
</organism>
<dbReference type="AlphaFoldDB" id="A0A089WUG7"/>
<evidence type="ECO:0000256" key="1">
    <source>
        <dbReference type="ARBA" id="ARBA00000382"/>
    </source>
</evidence>
<dbReference type="Gene3D" id="3.20.20.80">
    <property type="entry name" value="Glycosidases"/>
    <property type="match status" value="1"/>
</dbReference>